<keyword evidence="2" id="KW-1185">Reference proteome</keyword>
<dbReference type="SUPFAM" id="SSF54593">
    <property type="entry name" value="Glyoxalase/Bleomycin resistance protein/Dihydroxybiphenyl dioxygenase"/>
    <property type="match status" value="1"/>
</dbReference>
<dbReference type="CDD" id="cd06587">
    <property type="entry name" value="VOC"/>
    <property type="match status" value="1"/>
</dbReference>
<sequence length="133" mass="14374">MVGSRTAIASSENPVGLFDMHIAHVGINAETEEEAERVVGQFQTLMGLSRNVVAPISLFAGSLVEVMRPGSGRGTKGHIGFHVNDIDAAERWFAARGFEVNEDARALNPDGSTYLVYFRDEIAGFAIHLTIAE</sequence>
<organism evidence="1 2">
    <name type="scientific">Olsenella uli (strain ATCC 49627 / DSM 7084 / CCUG 31166 / CIP 109912 / JCM 12494 / LMG 11480 / NCIMB 702895 / VPI D76D-27C)</name>
    <name type="common">Lactobacillus uli</name>
    <dbReference type="NCBI Taxonomy" id="633147"/>
    <lineage>
        <taxon>Bacteria</taxon>
        <taxon>Bacillati</taxon>
        <taxon>Actinomycetota</taxon>
        <taxon>Coriobacteriia</taxon>
        <taxon>Coriobacteriales</taxon>
        <taxon>Atopobiaceae</taxon>
        <taxon>Olsenella</taxon>
    </lineage>
</organism>
<dbReference type="EMBL" id="CP002106">
    <property type="protein sequence ID" value="ADK68019.1"/>
    <property type="molecule type" value="Genomic_DNA"/>
</dbReference>
<dbReference type="eggNOG" id="COG0346">
    <property type="taxonomic scope" value="Bacteria"/>
</dbReference>
<evidence type="ECO:0008006" key="3">
    <source>
        <dbReference type="Google" id="ProtNLM"/>
    </source>
</evidence>
<accession>E1R055</accession>
<dbReference type="GeneID" id="78512328"/>
<reference evidence="1 2" key="1">
    <citation type="journal article" date="2010" name="Stand. Genomic Sci.">
        <title>Complete genome sequence of Olsenella uli type strain (VPI D76D-27C).</title>
        <authorList>
            <person name="Goker M."/>
            <person name="Held B."/>
            <person name="Lucas S."/>
            <person name="Nolan M."/>
            <person name="Yasawong M."/>
            <person name="Glavina Del Rio T."/>
            <person name="Tice H."/>
            <person name="Cheng J.F."/>
            <person name="Bruce D."/>
            <person name="Detter J.C."/>
            <person name="Tapia R."/>
            <person name="Han C."/>
            <person name="Goodwin L."/>
            <person name="Pitluck S."/>
            <person name="Liolios K."/>
            <person name="Ivanova N."/>
            <person name="Mavromatis K."/>
            <person name="Mikhailova N."/>
            <person name="Pati A."/>
            <person name="Chen A."/>
            <person name="Palaniappan K."/>
            <person name="Land M."/>
            <person name="Hauser L."/>
            <person name="Chang Y.J."/>
            <person name="Jeffries C.D."/>
            <person name="Rohde M."/>
            <person name="Sikorski J."/>
            <person name="Pukall R."/>
            <person name="Woyke T."/>
            <person name="Bristow J."/>
            <person name="Eisen J.A."/>
            <person name="Markowitz V."/>
            <person name="Hugenholtz P."/>
            <person name="Kyrpides N.C."/>
            <person name="Klenk H.P."/>
            <person name="Lapidus A."/>
        </authorList>
    </citation>
    <scope>NUCLEOTIDE SEQUENCE [LARGE SCALE GENOMIC DNA]</scope>
    <source>
        <strain evidence="2">ATCC 49627 / DSM 7084 / CIP 109912 / JCM 12494 / NCIMB 702895 / VPI D76D-27C</strain>
    </source>
</reference>
<dbReference type="HOGENOM" id="CLU_164587_0_0_11"/>
<dbReference type="RefSeq" id="WP_013251771.1">
    <property type="nucleotide sequence ID" value="NC_014363.1"/>
</dbReference>
<dbReference type="STRING" id="633147.Olsu_0908"/>
<dbReference type="Gene3D" id="3.10.180.10">
    <property type="entry name" value="2,3-Dihydroxybiphenyl 1,2-Dioxygenase, domain 1"/>
    <property type="match status" value="1"/>
</dbReference>
<dbReference type="KEGG" id="ols:Olsu_0908"/>
<protein>
    <recommendedName>
        <fullName evidence="3">VOC domain-containing protein</fullName>
    </recommendedName>
</protein>
<dbReference type="AlphaFoldDB" id="E1R055"/>
<name>E1R055_OLSUV</name>
<evidence type="ECO:0000313" key="1">
    <source>
        <dbReference type="EMBL" id="ADK68019.1"/>
    </source>
</evidence>
<evidence type="ECO:0000313" key="2">
    <source>
        <dbReference type="Proteomes" id="UP000000333"/>
    </source>
</evidence>
<dbReference type="InterPro" id="IPR029068">
    <property type="entry name" value="Glyas_Bleomycin-R_OHBP_Dase"/>
</dbReference>
<dbReference type="Proteomes" id="UP000000333">
    <property type="component" value="Chromosome"/>
</dbReference>
<gene>
    <name evidence="1" type="ordered locus">Olsu_0908</name>
</gene>
<proteinExistence type="predicted"/>